<name>A0A8H3XC35_GIGMA</name>
<dbReference type="OrthoDB" id="2673191at2759"/>
<comment type="caution">
    <text evidence="1">The sequence shown here is derived from an EMBL/GenBank/DDBJ whole genome shotgun (WGS) entry which is preliminary data.</text>
</comment>
<dbReference type="AlphaFoldDB" id="A0A8H3XC35"/>
<keyword evidence="2" id="KW-1185">Reference proteome</keyword>
<organism evidence="1 2">
    <name type="scientific">Gigaspora margarita</name>
    <dbReference type="NCBI Taxonomy" id="4874"/>
    <lineage>
        <taxon>Eukaryota</taxon>
        <taxon>Fungi</taxon>
        <taxon>Fungi incertae sedis</taxon>
        <taxon>Mucoromycota</taxon>
        <taxon>Glomeromycotina</taxon>
        <taxon>Glomeromycetes</taxon>
        <taxon>Diversisporales</taxon>
        <taxon>Gigasporaceae</taxon>
        <taxon>Gigaspora</taxon>
    </lineage>
</organism>
<gene>
    <name evidence="1" type="ORF">F8M41_004563</name>
</gene>
<protein>
    <submittedName>
        <fullName evidence="1">Putative crinkler family protein</fullName>
    </submittedName>
</protein>
<accession>A0A8H3XC35</accession>
<evidence type="ECO:0000313" key="2">
    <source>
        <dbReference type="Proteomes" id="UP000439903"/>
    </source>
</evidence>
<evidence type="ECO:0000313" key="1">
    <source>
        <dbReference type="EMBL" id="KAF0436935.1"/>
    </source>
</evidence>
<dbReference type="Proteomes" id="UP000439903">
    <property type="component" value="Unassembled WGS sequence"/>
</dbReference>
<sequence length="207" mass="23544">MTSVTLVFGEDPYDKNFSVEISTSNNVNTLKKAINDDLKSGVATKDFKLFSKIRTRSFSPESDINAKRQFPDDLNSANIEIPSDFLLWIDDLIYAVTDSYVEEEERNQKMRIMFSDKLGTVSEYSKERTRFEQVEVIHHTRLTKSENAAALRPSSSPSPARGSSQPNFSPFLCAACCFSSASVFLSKYELESIRSTIFPYLQEFLKR</sequence>
<reference evidence="1 2" key="1">
    <citation type="journal article" date="2019" name="Environ. Microbiol.">
        <title>At the nexus of three kingdoms: the genome of the mycorrhizal fungus Gigaspora margarita provides insights into plant, endobacterial and fungal interactions.</title>
        <authorList>
            <person name="Venice F."/>
            <person name="Ghignone S."/>
            <person name="Salvioli di Fossalunga A."/>
            <person name="Amselem J."/>
            <person name="Novero M."/>
            <person name="Xianan X."/>
            <person name="Sedzielewska Toro K."/>
            <person name="Morin E."/>
            <person name="Lipzen A."/>
            <person name="Grigoriev I.V."/>
            <person name="Henrissat B."/>
            <person name="Martin F.M."/>
            <person name="Bonfante P."/>
        </authorList>
    </citation>
    <scope>NUCLEOTIDE SEQUENCE [LARGE SCALE GENOMIC DNA]</scope>
    <source>
        <strain evidence="1 2">BEG34</strain>
    </source>
</reference>
<dbReference type="EMBL" id="WTPW01001418">
    <property type="protein sequence ID" value="KAF0436935.1"/>
    <property type="molecule type" value="Genomic_DNA"/>
</dbReference>
<proteinExistence type="predicted"/>